<dbReference type="GeneID" id="25984075"/>
<evidence type="ECO:0000313" key="2">
    <source>
        <dbReference type="Proteomes" id="UP000002748"/>
    </source>
</evidence>
<dbReference type="KEGG" id="tasa:A1Q1_00561"/>
<name>J6EZL0_TRIAS</name>
<sequence>MKNAINNIPSPEHNFTLHELRFTINNTMARPQARTLPATPLEVAQPATIYLRMKRDENEFHIVAITDNYDDAHSNLDLRFFSGDDTLHGVLSDFACMYGTHIYTPRYAMRAFSDTEEAEPGWRPLPHNMRLDAVMEGFELRLLQIRFTIKSLALLCWWGQTVQRMSKPEISDQPSPPSPAELRDTCVEYLFDFELFESRIVVASVCWGQPPYSHPEHIATQTDRTVDDVLSALCKLARIPYAEPKDAPLLMDQNGKVILPTQRLDEWLGNTEGALLYAYIL</sequence>
<dbReference type="AlphaFoldDB" id="J6EZL0"/>
<dbReference type="RefSeq" id="XP_014181351.1">
    <property type="nucleotide sequence ID" value="XM_014325876.1"/>
</dbReference>
<dbReference type="Proteomes" id="UP000002748">
    <property type="component" value="Unassembled WGS sequence"/>
</dbReference>
<protein>
    <submittedName>
        <fullName evidence="1">Uncharacterized protein</fullName>
    </submittedName>
</protein>
<dbReference type="HOGENOM" id="CLU_991068_0_0_1"/>
<reference evidence="1 2" key="1">
    <citation type="journal article" date="2012" name="Eukaryot. Cell">
        <title>Draft genome sequence of CBS 2479, the standard type strain of Trichosporon asahii.</title>
        <authorList>
            <person name="Yang R.Y."/>
            <person name="Li H.T."/>
            <person name="Zhu H."/>
            <person name="Zhou G.P."/>
            <person name="Wang M."/>
            <person name="Wang L."/>
        </authorList>
    </citation>
    <scope>NUCLEOTIDE SEQUENCE [LARGE SCALE GENOMIC DNA]</scope>
    <source>
        <strain evidence="2">ATCC 90039 / CBS 2479 / JCM 2466 / KCTC 7840 / NCYC 2677 / UAMH 7654</strain>
    </source>
</reference>
<organism evidence="1 2">
    <name type="scientific">Trichosporon asahii var. asahii (strain ATCC 90039 / CBS 2479 / JCM 2466 / KCTC 7840 / NBRC 103889/ NCYC 2677 / UAMH 7654)</name>
    <name type="common">Yeast</name>
    <dbReference type="NCBI Taxonomy" id="1186058"/>
    <lineage>
        <taxon>Eukaryota</taxon>
        <taxon>Fungi</taxon>
        <taxon>Dikarya</taxon>
        <taxon>Basidiomycota</taxon>
        <taxon>Agaricomycotina</taxon>
        <taxon>Tremellomycetes</taxon>
        <taxon>Trichosporonales</taxon>
        <taxon>Trichosporonaceae</taxon>
        <taxon>Trichosporon</taxon>
    </lineage>
</organism>
<evidence type="ECO:0000313" key="1">
    <source>
        <dbReference type="EMBL" id="EJT50094.1"/>
    </source>
</evidence>
<dbReference type="VEuPathDB" id="FungiDB:A1Q1_00561"/>
<comment type="caution">
    <text evidence="1">The sequence shown here is derived from an EMBL/GenBank/DDBJ whole genome shotgun (WGS) entry which is preliminary data.</text>
</comment>
<dbReference type="EMBL" id="ALBS01000126">
    <property type="protein sequence ID" value="EJT50094.1"/>
    <property type="molecule type" value="Genomic_DNA"/>
</dbReference>
<accession>J6EZL0</accession>
<gene>
    <name evidence="1" type="ORF">A1Q1_00561</name>
</gene>
<proteinExistence type="predicted"/>